<dbReference type="InterPro" id="IPR036942">
    <property type="entry name" value="Beta-barrel_TonB_sf"/>
</dbReference>
<keyword evidence="10" id="KW-0732">Signal</keyword>
<evidence type="ECO:0000259" key="12">
    <source>
        <dbReference type="Pfam" id="PF07715"/>
    </source>
</evidence>
<dbReference type="SUPFAM" id="SSF56935">
    <property type="entry name" value="Porins"/>
    <property type="match status" value="1"/>
</dbReference>
<dbReference type="PANTHER" id="PTHR47234">
    <property type="match status" value="1"/>
</dbReference>
<sequence>MNIKKLMGATALVGVLAAFPSIALAQTAPVGTTTDAGQADDQDAASNKEIIVTGSRISRPNDNSSVPISSVSAQELRQTAQVSIGDVLNDLPQLQSTFSQSNSTRFLGTAGLNLLDLRGLGTQRTLVLVNGRRHVGSDVLSNAVSPDTNTFPTDLIERVDVVTGGNSAVYGSDALAGVVNFVLKDHFQGLQVRGQGGISQYGDAGTYYGSVLAGKNFADGRGNIAIDLEYARQNILYASDRTRLRTASGFVTVDTDQPGLGTTQPNLTINNDGNPDASFFHDIRSSTISDGGLVSFAGPLSATATAPCGRDKDGRAFTCNFLFQPDGTLVAQTGTRVGISGGSATGPSATPAGSFIGGNGNTRREGELVQITPALNRYSANLIGHFEVSPAFVPFIEAKYVRTDSYGQGGSGPAFFTGSTIGGLYERPRLDNPYLSAQARGVIAAQALASIANGQSPTTGAAISAATAATLTTQVNNGSYRFILRKNLTDLGVRSEQAKRETYRFVGGVKGVFNKDWNYEVSVNYGEFDEKTKVLGNVNVQRELLALDTTRNAAGQIVCAAQIDPTRAIDYGNVPNQTTLNADIAACQPLNPFGLGSPSAAAKNYILQNTISSGKITQLDINAFVGGNTGQFFNLPGGPVGFAVGGEYRRETAYYRQDPLVENGYTFYNSIPVFNPTAFEVKEAYGELRLPFLKNLPFAESLEVDAAGRISNYKGSAGTTYTYNVGGDWAPISDIRFRVQYARSVRAPNLSDLYSPQSQNFAPGFGDPCSAVNIASGTQYRAANCTAAGIPTGGANPYNFQYSQSLQIVSGGNPNLSPETSDSYTYGVVLKPRFVPGLTISVDYYKIRVNNVITAPSAQGIVNSCYDSPTTNNQFCALFKRDNASGAVTGNPFRIIEGSLQQTVLNYAKLAVSGIDVDVAYSHKFGDVTLGAHAVYTHATQKNSYTDPTQPGFADTTLGELGAPRDAANLTLTSDFGPVFASYEIRYLSKQSVGAIENHETFQGREPQNLDDFTTPFYPDVVYMNARLGFNVKGGSNFYFGVDNLTNQAPPLGSTGIGAGSGIFEPIGRRFYAGFTAKF</sequence>
<dbReference type="PROSITE" id="PS52016">
    <property type="entry name" value="TONB_DEPENDENT_REC_3"/>
    <property type="match status" value="1"/>
</dbReference>
<keyword evidence="4 8" id="KW-0812">Transmembrane</keyword>
<evidence type="ECO:0000256" key="2">
    <source>
        <dbReference type="ARBA" id="ARBA00022448"/>
    </source>
</evidence>
<evidence type="ECO:0000256" key="1">
    <source>
        <dbReference type="ARBA" id="ARBA00004571"/>
    </source>
</evidence>
<gene>
    <name evidence="13" type="ORF">GCM10008023_16840</name>
</gene>
<organism evidence="13 14">
    <name type="scientific">Sphingomonas glacialis</name>
    <dbReference type="NCBI Taxonomy" id="658225"/>
    <lineage>
        <taxon>Bacteria</taxon>
        <taxon>Pseudomonadati</taxon>
        <taxon>Pseudomonadota</taxon>
        <taxon>Alphaproteobacteria</taxon>
        <taxon>Sphingomonadales</taxon>
        <taxon>Sphingomonadaceae</taxon>
        <taxon>Sphingomonas</taxon>
    </lineage>
</organism>
<evidence type="ECO:0000256" key="6">
    <source>
        <dbReference type="ARBA" id="ARBA00023136"/>
    </source>
</evidence>
<dbReference type="InterPro" id="IPR000531">
    <property type="entry name" value="Beta-barrel_TonB"/>
</dbReference>
<keyword evidence="6 8" id="KW-0472">Membrane</keyword>
<keyword evidence="3 8" id="KW-1134">Transmembrane beta strand</keyword>
<feature type="chain" id="PRO_5047124654" evidence="10">
    <location>
        <begin position="26"/>
        <end position="1079"/>
    </location>
</feature>
<evidence type="ECO:0000259" key="11">
    <source>
        <dbReference type="Pfam" id="PF00593"/>
    </source>
</evidence>
<dbReference type="Proteomes" id="UP000652430">
    <property type="component" value="Unassembled WGS sequence"/>
</dbReference>
<evidence type="ECO:0000256" key="8">
    <source>
        <dbReference type="PROSITE-ProRule" id="PRU01360"/>
    </source>
</evidence>
<feature type="signal peptide" evidence="10">
    <location>
        <begin position="1"/>
        <end position="25"/>
    </location>
</feature>
<evidence type="ECO:0000256" key="10">
    <source>
        <dbReference type="SAM" id="SignalP"/>
    </source>
</evidence>
<keyword evidence="13" id="KW-0675">Receptor</keyword>
<reference evidence="14" key="1">
    <citation type="journal article" date="2019" name="Int. J. Syst. Evol. Microbiol.">
        <title>The Global Catalogue of Microorganisms (GCM) 10K type strain sequencing project: providing services to taxonomists for standard genome sequencing and annotation.</title>
        <authorList>
            <consortium name="The Broad Institute Genomics Platform"/>
            <consortium name="The Broad Institute Genome Sequencing Center for Infectious Disease"/>
            <person name="Wu L."/>
            <person name="Ma J."/>
        </authorList>
    </citation>
    <scope>NUCLEOTIDE SEQUENCE [LARGE SCALE GENOMIC DNA]</scope>
    <source>
        <strain evidence="14">CGMCC 1.8957</strain>
    </source>
</reference>
<dbReference type="Pfam" id="PF00593">
    <property type="entry name" value="TonB_dep_Rec_b-barrel"/>
    <property type="match status" value="1"/>
</dbReference>
<accession>A0ABQ3LJ96</accession>
<dbReference type="Gene3D" id="2.170.130.10">
    <property type="entry name" value="TonB-dependent receptor, plug domain"/>
    <property type="match status" value="1"/>
</dbReference>
<keyword evidence="14" id="KW-1185">Reference proteome</keyword>
<evidence type="ECO:0000256" key="9">
    <source>
        <dbReference type="RuleBase" id="RU003357"/>
    </source>
</evidence>
<evidence type="ECO:0000313" key="13">
    <source>
        <dbReference type="EMBL" id="GHH14768.1"/>
    </source>
</evidence>
<feature type="domain" description="TonB-dependent receptor plug" evidence="12">
    <location>
        <begin position="63"/>
        <end position="178"/>
    </location>
</feature>
<evidence type="ECO:0000313" key="14">
    <source>
        <dbReference type="Proteomes" id="UP000652430"/>
    </source>
</evidence>
<comment type="caution">
    <text evidence="13">The sequence shown here is derived from an EMBL/GenBank/DDBJ whole genome shotgun (WGS) entry which is preliminary data.</text>
</comment>
<comment type="subcellular location">
    <subcellularLocation>
        <location evidence="1 8">Cell outer membrane</location>
        <topology evidence="1 8">Multi-pass membrane protein</topology>
    </subcellularLocation>
</comment>
<proteinExistence type="inferred from homology"/>
<evidence type="ECO:0000256" key="4">
    <source>
        <dbReference type="ARBA" id="ARBA00022692"/>
    </source>
</evidence>
<evidence type="ECO:0000256" key="3">
    <source>
        <dbReference type="ARBA" id="ARBA00022452"/>
    </source>
</evidence>
<dbReference type="Pfam" id="PF07715">
    <property type="entry name" value="Plug"/>
    <property type="match status" value="1"/>
</dbReference>
<protein>
    <submittedName>
        <fullName evidence="13">TonB-dependent receptor</fullName>
    </submittedName>
</protein>
<evidence type="ECO:0000256" key="5">
    <source>
        <dbReference type="ARBA" id="ARBA00023077"/>
    </source>
</evidence>
<dbReference type="EMBL" id="BNAQ01000002">
    <property type="protein sequence ID" value="GHH14768.1"/>
    <property type="molecule type" value="Genomic_DNA"/>
</dbReference>
<comment type="similarity">
    <text evidence="8 9">Belongs to the TonB-dependent receptor family.</text>
</comment>
<dbReference type="PANTHER" id="PTHR47234:SF2">
    <property type="entry name" value="TONB-DEPENDENT RECEPTOR"/>
    <property type="match status" value="1"/>
</dbReference>
<dbReference type="InterPro" id="IPR012910">
    <property type="entry name" value="Plug_dom"/>
</dbReference>
<evidence type="ECO:0000256" key="7">
    <source>
        <dbReference type="ARBA" id="ARBA00023237"/>
    </source>
</evidence>
<dbReference type="Gene3D" id="2.40.170.20">
    <property type="entry name" value="TonB-dependent receptor, beta-barrel domain"/>
    <property type="match status" value="1"/>
</dbReference>
<dbReference type="InterPro" id="IPR039426">
    <property type="entry name" value="TonB-dep_rcpt-like"/>
</dbReference>
<name>A0ABQ3LJ96_9SPHN</name>
<feature type="domain" description="TonB-dependent receptor-like beta-barrel" evidence="11">
    <location>
        <begin position="593"/>
        <end position="1045"/>
    </location>
</feature>
<dbReference type="RefSeq" id="WP_189675871.1">
    <property type="nucleotide sequence ID" value="NZ_BNAQ01000002.1"/>
</dbReference>
<keyword evidence="7 8" id="KW-0998">Cell outer membrane</keyword>
<keyword evidence="5 9" id="KW-0798">TonB box</keyword>
<dbReference type="InterPro" id="IPR037066">
    <property type="entry name" value="Plug_dom_sf"/>
</dbReference>
<keyword evidence="2 8" id="KW-0813">Transport</keyword>